<dbReference type="KEGG" id="pbt:ING2E5B_1725"/>
<comment type="similarity">
    <text evidence="3">Belongs to the nicotinamide ribonucleoside (NR) uptake permease (TC 4.B.1) family.</text>
</comment>
<organism evidence="11 12">
    <name type="scientific">Fermentimonas caenicola</name>
    <dbReference type="NCBI Taxonomy" id="1562970"/>
    <lineage>
        <taxon>Bacteria</taxon>
        <taxon>Pseudomonadati</taxon>
        <taxon>Bacteroidota</taxon>
        <taxon>Bacteroidia</taxon>
        <taxon>Bacteroidales</taxon>
        <taxon>Dysgonomonadaceae</taxon>
        <taxon>Fermentimonas</taxon>
    </lineage>
</organism>
<evidence type="ECO:0000313" key="11">
    <source>
        <dbReference type="EMBL" id="CEA16471.1"/>
    </source>
</evidence>
<feature type="transmembrane region" description="Helical" evidence="10">
    <location>
        <begin position="48"/>
        <end position="67"/>
    </location>
</feature>
<dbReference type="GO" id="GO:0034257">
    <property type="term" value="F:nicotinamide riboside transmembrane transporter activity"/>
    <property type="evidence" value="ECO:0007669"/>
    <property type="project" value="InterPro"/>
</dbReference>
<dbReference type="InterPro" id="IPR006419">
    <property type="entry name" value="NMN_transpt_PnuC"/>
</dbReference>
<keyword evidence="8 10" id="KW-1133">Transmembrane helix</keyword>
<sequence>MQTIEIIGAIIGLLYLYLEYKANKWLWPVGVVMPVVYVWIFFNSKFYADMGVNIYYFFASIYGWILWNRHRNNGQDELPITHTPNKHILPITVTALLLFAIIAFILVRFTDSPVPFGDSFTTALSILGMWLLAKKYVEQWWFWFAVNIASCGLYIWKGLYPTSVLFGIYSVISVFGYFKWKKIMLNQYQSTIASVSSSVENPAK</sequence>
<evidence type="ECO:0000256" key="3">
    <source>
        <dbReference type="ARBA" id="ARBA00006669"/>
    </source>
</evidence>
<evidence type="ECO:0000256" key="10">
    <source>
        <dbReference type="SAM" id="Phobius"/>
    </source>
</evidence>
<evidence type="ECO:0000256" key="6">
    <source>
        <dbReference type="ARBA" id="ARBA00022475"/>
    </source>
</evidence>
<feature type="transmembrane region" description="Helical" evidence="10">
    <location>
        <begin position="140"/>
        <end position="156"/>
    </location>
</feature>
<dbReference type="GO" id="GO:0005886">
    <property type="term" value="C:plasma membrane"/>
    <property type="evidence" value="ECO:0007669"/>
    <property type="project" value="UniProtKB-SubCell"/>
</dbReference>
<evidence type="ECO:0000256" key="5">
    <source>
        <dbReference type="ARBA" id="ARBA00022448"/>
    </source>
</evidence>
<keyword evidence="5" id="KW-0813">Transport</keyword>
<evidence type="ECO:0000256" key="2">
    <source>
        <dbReference type="ARBA" id="ARBA00004651"/>
    </source>
</evidence>
<keyword evidence="9 10" id="KW-0472">Membrane</keyword>
<dbReference type="OrthoDB" id="9791248at2"/>
<dbReference type="HOGENOM" id="CLU_076589_2_0_10"/>
<feature type="transmembrane region" description="Helical" evidence="10">
    <location>
        <begin position="25"/>
        <end position="42"/>
    </location>
</feature>
<evidence type="ECO:0000256" key="4">
    <source>
        <dbReference type="ARBA" id="ARBA00017522"/>
    </source>
</evidence>
<evidence type="ECO:0000256" key="9">
    <source>
        <dbReference type="ARBA" id="ARBA00023136"/>
    </source>
</evidence>
<gene>
    <name evidence="11" type="ORF">ING2E5B_1725</name>
</gene>
<dbReference type="NCBIfam" id="TIGR01528">
    <property type="entry name" value="NMN_trans_PnuC"/>
    <property type="match status" value="1"/>
</dbReference>
<reference evidence="11 12" key="1">
    <citation type="submission" date="2014-08" db="EMBL/GenBank/DDBJ databases">
        <authorList>
            <person name="Wibberg D."/>
        </authorList>
    </citation>
    <scope>NUCLEOTIDE SEQUENCE [LARGE SCALE GENOMIC DNA]</scope>
    <source>
        <strain evidence="12">ING2-E5B</strain>
    </source>
</reference>
<feature type="transmembrane region" description="Helical" evidence="10">
    <location>
        <begin position="88"/>
        <end position="107"/>
    </location>
</feature>
<protein>
    <recommendedName>
        <fullName evidence="4">Nicotinamide riboside transporter PnuC</fullName>
    </recommendedName>
</protein>
<dbReference type="PANTHER" id="PTHR36122:SF2">
    <property type="entry name" value="NICOTINAMIDE RIBOSIDE TRANSPORTER PNUC"/>
    <property type="match status" value="1"/>
</dbReference>
<proteinExistence type="inferred from homology"/>
<dbReference type="EMBL" id="LN515532">
    <property type="protein sequence ID" value="CEA16471.1"/>
    <property type="molecule type" value="Genomic_DNA"/>
</dbReference>
<keyword evidence="6" id="KW-1003">Cell membrane</keyword>
<feature type="transmembrane region" description="Helical" evidence="10">
    <location>
        <begin position="162"/>
        <end position="180"/>
    </location>
</feature>
<comment type="function">
    <text evidence="1">Required for nicotinamide riboside transport across the inner membrane.</text>
</comment>
<feature type="transmembrane region" description="Helical" evidence="10">
    <location>
        <begin position="113"/>
        <end position="133"/>
    </location>
</feature>
<keyword evidence="12" id="KW-1185">Reference proteome</keyword>
<dbReference type="AlphaFoldDB" id="A0A098C225"/>
<dbReference type="PANTHER" id="PTHR36122">
    <property type="entry name" value="NICOTINAMIDE RIBOSIDE TRANSPORTER PNUC"/>
    <property type="match status" value="1"/>
</dbReference>
<dbReference type="Proteomes" id="UP000032417">
    <property type="component" value="Chromosome 1"/>
</dbReference>
<comment type="subcellular location">
    <subcellularLocation>
        <location evidence="2">Cell membrane</location>
        <topology evidence="2">Multi-pass membrane protein</topology>
    </subcellularLocation>
</comment>
<keyword evidence="7 10" id="KW-0812">Transmembrane</keyword>
<evidence type="ECO:0000313" key="12">
    <source>
        <dbReference type="Proteomes" id="UP000032417"/>
    </source>
</evidence>
<evidence type="ECO:0000256" key="8">
    <source>
        <dbReference type="ARBA" id="ARBA00022989"/>
    </source>
</evidence>
<evidence type="ECO:0000256" key="1">
    <source>
        <dbReference type="ARBA" id="ARBA00002672"/>
    </source>
</evidence>
<dbReference type="STRING" id="1562970.ING2E5B_1725"/>
<dbReference type="Pfam" id="PF04973">
    <property type="entry name" value="NMN_transporter"/>
    <property type="match status" value="1"/>
</dbReference>
<name>A0A098C225_9BACT</name>
<evidence type="ECO:0000256" key="7">
    <source>
        <dbReference type="ARBA" id="ARBA00022692"/>
    </source>
</evidence>
<accession>A0A098C225</accession>